<name>A0A1C4DWW9_BACTU</name>
<gene>
    <name evidence="2" type="ORF">BTT61001_02735</name>
</gene>
<reference evidence="2 3" key="1">
    <citation type="submission" date="2016-08" db="EMBL/GenBank/DDBJ databases">
        <authorList>
            <person name="Seilhamer J.J."/>
        </authorList>
    </citation>
    <scope>NUCLEOTIDE SEQUENCE [LARGE SCALE GENOMIC DNA]</scope>
    <source>
        <strain evidence="2 3">IEBC_T61001</strain>
    </source>
</reference>
<evidence type="ECO:0000313" key="3">
    <source>
        <dbReference type="Proteomes" id="UP000195991"/>
    </source>
</evidence>
<dbReference type="EMBL" id="FMBI01000029">
    <property type="protein sequence ID" value="SCC35819.1"/>
    <property type="molecule type" value="Genomic_DNA"/>
</dbReference>
<sequence>MRKSSIMLFLLTYGLFYLSSILFPINRFWYIALQKPPWTSSGMIIGII</sequence>
<feature type="transmembrane region" description="Helical" evidence="1">
    <location>
        <begin position="6"/>
        <end position="25"/>
    </location>
</feature>
<accession>A0A1C4DWW9</accession>
<proteinExistence type="predicted"/>
<evidence type="ECO:0000256" key="1">
    <source>
        <dbReference type="SAM" id="Phobius"/>
    </source>
</evidence>
<evidence type="ECO:0000313" key="2">
    <source>
        <dbReference type="EMBL" id="SCC35819.1"/>
    </source>
</evidence>
<protein>
    <recommendedName>
        <fullName evidence="4">VanZ family protein</fullName>
    </recommendedName>
</protein>
<dbReference type="Proteomes" id="UP000195991">
    <property type="component" value="Unassembled WGS sequence"/>
</dbReference>
<organism evidence="2 3">
    <name type="scientific">Bacillus thuringiensis</name>
    <dbReference type="NCBI Taxonomy" id="1428"/>
    <lineage>
        <taxon>Bacteria</taxon>
        <taxon>Bacillati</taxon>
        <taxon>Bacillota</taxon>
        <taxon>Bacilli</taxon>
        <taxon>Bacillales</taxon>
        <taxon>Bacillaceae</taxon>
        <taxon>Bacillus</taxon>
        <taxon>Bacillus cereus group</taxon>
    </lineage>
</organism>
<keyword evidence="1" id="KW-1133">Transmembrane helix</keyword>
<evidence type="ECO:0008006" key="4">
    <source>
        <dbReference type="Google" id="ProtNLM"/>
    </source>
</evidence>
<keyword evidence="1" id="KW-0812">Transmembrane</keyword>
<keyword evidence="1" id="KW-0472">Membrane</keyword>
<dbReference type="AlphaFoldDB" id="A0A1C4DWW9"/>